<accession>A0A238HIW7</accession>
<protein>
    <submittedName>
        <fullName evidence="6">Acetyl-CoA decarbonylase/synthase complex subunit alpha</fullName>
    </submittedName>
</protein>
<dbReference type="STRING" id="1522312.GCA_900177895_01885"/>
<dbReference type="OrthoDB" id="9808559at2"/>
<evidence type="ECO:0000259" key="4">
    <source>
        <dbReference type="PROSITE" id="PS51085"/>
    </source>
</evidence>
<dbReference type="PROSITE" id="PS51379">
    <property type="entry name" value="4FE4S_FER_2"/>
    <property type="match status" value="2"/>
</dbReference>
<evidence type="ECO:0000256" key="1">
    <source>
        <dbReference type="ARBA" id="ARBA00022723"/>
    </source>
</evidence>
<evidence type="ECO:0000313" key="7">
    <source>
        <dbReference type="EMBL" id="SNB81225.1"/>
    </source>
</evidence>
<dbReference type="EMBL" id="FXUV01000063">
    <property type="protein sequence ID" value="SMQ13407.1"/>
    <property type="molecule type" value="Genomic_DNA"/>
</dbReference>
<dbReference type="InterPro" id="IPR017900">
    <property type="entry name" value="4Fe4S_Fe_S_CS"/>
</dbReference>
<keyword evidence="2" id="KW-0408">Iron</keyword>
<evidence type="ECO:0000256" key="3">
    <source>
        <dbReference type="ARBA" id="ARBA00023014"/>
    </source>
</evidence>
<dbReference type="InterPro" id="IPR017896">
    <property type="entry name" value="4Fe4S_Fe-S-bd"/>
</dbReference>
<keyword evidence="8" id="KW-1185">Reference proteome</keyword>
<dbReference type="Gene3D" id="3.30.70.20">
    <property type="match status" value="1"/>
</dbReference>
<keyword evidence="3" id="KW-0411">Iron-sulfur</keyword>
<dbReference type="SUPFAM" id="SSF54292">
    <property type="entry name" value="2Fe-2S ferredoxin-like"/>
    <property type="match status" value="1"/>
</dbReference>
<dbReference type="RefSeq" id="WP_095063362.1">
    <property type="nucleotide sequence ID" value="NZ_FXUV02000054.1"/>
</dbReference>
<feature type="domain" description="2Fe-2S ferredoxin-type" evidence="4">
    <location>
        <begin position="4"/>
        <end position="83"/>
    </location>
</feature>
<dbReference type="Pfam" id="PF13510">
    <property type="entry name" value="Fer2_4"/>
    <property type="match status" value="1"/>
</dbReference>
<keyword evidence="1" id="KW-0479">Metal-binding</keyword>
<feature type="domain" description="4Fe-4S ferredoxin-type" evidence="5">
    <location>
        <begin position="106"/>
        <end position="135"/>
    </location>
</feature>
<dbReference type="Pfam" id="PF13187">
    <property type="entry name" value="Fer4_9"/>
    <property type="match status" value="1"/>
</dbReference>
<dbReference type="GO" id="GO:0051536">
    <property type="term" value="F:iron-sulfur cluster binding"/>
    <property type="evidence" value="ECO:0007669"/>
    <property type="project" value="UniProtKB-KW"/>
</dbReference>
<dbReference type="Gene3D" id="3.10.20.740">
    <property type="match status" value="1"/>
</dbReference>
<proteinExistence type="predicted"/>
<reference evidence="6" key="1">
    <citation type="submission" date="2017-05" db="EMBL/GenBank/DDBJ databases">
        <authorList>
            <person name="Song R."/>
            <person name="Chenine A.L."/>
            <person name="Ruprecht R.M."/>
        </authorList>
    </citation>
    <scope>NUCLEOTIDE SEQUENCE</scope>
    <source>
        <strain evidence="6">Kingella_eburonensis</strain>
    </source>
</reference>
<gene>
    <name evidence="7" type="ORF">KEBURONENSIS_00450</name>
    <name evidence="6" type="ORF">KEBURONENSIS_00546</name>
</gene>
<evidence type="ECO:0000256" key="2">
    <source>
        <dbReference type="ARBA" id="ARBA00023004"/>
    </source>
</evidence>
<dbReference type="EMBL" id="FXUV02000054">
    <property type="protein sequence ID" value="SNB81225.1"/>
    <property type="molecule type" value="Genomic_DNA"/>
</dbReference>
<evidence type="ECO:0000313" key="8">
    <source>
        <dbReference type="Proteomes" id="UP000215450"/>
    </source>
</evidence>
<organism evidence="6">
    <name type="scientific">Kingella negevensis</name>
    <dbReference type="NCBI Taxonomy" id="1522312"/>
    <lineage>
        <taxon>Bacteria</taxon>
        <taxon>Pseudomonadati</taxon>
        <taxon>Pseudomonadota</taxon>
        <taxon>Betaproteobacteria</taxon>
        <taxon>Neisseriales</taxon>
        <taxon>Neisseriaceae</taxon>
        <taxon>Kingella</taxon>
    </lineage>
</organism>
<dbReference type="InterPro" id="IPR036010">
    <property type="entry name" value="2Fe-2S_ferredoxin-like_sf"/>
</dbReference>
<sequence length="209" mass="22993">MSEEKYKLVIDGLEVEADKNDTIIQAYAKAGKAITANVGCMGQGVCGSCRCLVRKEGERSAETKLGCETKIEPGMQVSFLDYFLPEHVHYYDVQSAGDGWNWLEEVDETFQEAKNCRHCGGCDTACPKGLQVQNGVAQVVAGDFSTAANTFDECVMCNLCTLACPENIRPNHVGLFARRMKAARTLRPVDLMRRLQEIDTGKVSVNTDI</sequence>
<evidence type="ECO:0000313" key="6">
    <source>
        <dbReference type="EMBL" id="SMQ13407.1"/>
    </source>
</evidence>
<evidence type="ECO:0000259" key="5">
    <source>
        <dbReference type="PROSITE" id="PS51379"/>
    </source>
</evidence>
<dbReference type="PROSITE" id="PS00198">
    <property type="entry name" value="4FE4S_FER_1"/>
    <property type="match status" value="1"/>
</dbReference>
<dbReference type="GO" id="GO:0046872">
    <property type="term" value="F:metal ion binding"/>
    <property type="evidence" value="ECO:0007669"/>
    <property type="project" value="UniProtKB-KW"/>
</dbReference>
<reference evidence="7 8" key="2">
    <citation type="submission" date="2017-06" db="EMBL/GenBank/DDBJ databases">
        <authorList>
            <person name="Kim H.J."/>
            <person name="Triplett B.A."/>
        </authorList>
    </citation>
    <scope>NUCLEOTIDE SEQUENCE [LARGE SCALE GENOMIC DNA]</scope>
    <source>
        <strain evidence="7">Kingella_eburonensis</strain>
    </source>
</reference>
<name>A0A238HIW7_9NEIS</name>
<dbReference type="CDD" id="cd00207">
    <property type="entry name" value="fer2"/>
    <property type="match status" value="1"/>
</dbReference>
<dbReference type="AlphaFoldDB" id="A0A238HIW7"/>
<dbReference type="Proteomes" id="UP000215450">
    <property type="component" value="Unassembled WGS sequence"/>
</dbReference>
<dbReference type="PROSITE" id="PS51085">
    <property type="entry name" value="2FE2S_FER_2"/>
    <property type="match status" value="1"/>
</dbReference>
<feature type="domain" description="4Fe-4S ferredoxin-type" evidence="5">
    <location>
        <begin position="144"/>
        <end position="173"/>
    </location>
</feature>
<dbReference type="SUPFAM" id="SSF46548">
    <property type="entry name" value="alpha-helical ferredoxin"/>
    <property type="match status" value="1"/>
</dbReference>
<dbReference type="InterPro" id="IPR001041">
    <property type="entry name" value="2Fe-2S_ferredoxin-type"/>
</dbReference>